<dbReference type="Proteomes" id="UP001379235">
    <property type="component" value="Unassembled WGS sequence"/>
</dbReference>
<proteinExistence type="predicted"/>
<gene>
    <name evidence="3" type="ORF">WG900_13170</name>
</gene>
<feature type="signal peptide" evidence="2">
    <location>
        <begin position="1"/>
        <end position="20"/>
    </location>
</feature>
<protein>
    <recommendedName>
        <fullName evidence="5">Lipoprotein</fullName>
    </recommendedName>
</protein>
<name>A0ABU8SBC7_9SPHN</name>
<dbReference type="PROSITE" id="PS51257">
    <property type="entry name" value="PROKAR_LIPOPROTEIN"/>
    <property type="match status" value="1"/>
</dbReference>
<evidence type="ECO:0008006" key="5">
    <source>
        <dbReference type="Google" id="ProtNLM"/>
    </source>
</evidence>
<reference evidence="3 4" key="1">
    <citation type="submission" date="2024-03" db="EMBL/GenBank/DDBJ databases">
        <authorList>
            <person name="Jo J.-H."/>
        </authorList>
    </citation>
    <scope>NUCLEOTIDE SEQUENCE [LARGE SCALE GENOMIC DNA]</scope>
    <source>
        <strain evidence="3 4">AS3R-12</strain>
    </source>
</reference>
<evidence type="ECO:0000313" key="3">
    <source>
        <dbReference type="EMBL" id="MEJ6010866.1"/>
    </source>
</evidence>
<evidence type="ECO:0000256" key="1">
    <source>
        <dbReference type="SAM" id="MobiDB-lite"/>
    </source>
</evidence>
<feature type="chain" id="PRO_5045215752" description="Lipoprotein" evidence="2">
    <location>
        <begin position="21"/>
        <end position="174"/>
    </location>
</feature>
<organism evidence="3 4">
    <name type="scientific">Novosphingobium aquae</name>
    <dbReference type="NCBI Taxonomy" id="3133435"/>
    <lineage>
        <taxon>Bacteria</taxon>
        <taxon>Pseudomonadati</taxon>
        <taxon>Pseudomonadota</taxon>
        <taxon>Alphaproteobacteria</taxon>
        <taxon>Sphingomonadales</taxon>
        <taxon>Sphingomonadaceae</taxon>
        <taxon>Novosphingobium</taxon>
    </lineage>
</organism>
<keyword evidence="2" id="KW-0732">Signal</keyword>
<accession>A0ABU8SBC7</accession>
<evidence type="ECO:0000256" key="2">
    <source>
        <dbReference type="SAM" id="SignalP"/>
    </source>
</evidence>
<sequence length="174" mass="18555">MKANALIAASLLAFTLAGCASTPKPKHHPAPVPDQVRPVRPVPPPIVTRPPSADWRNMPRSAGDWSWSREGQTSIARYGRLFSIACSLPDRGIALMLASPATSSQPMVITATSTRGTLSAEPESGQLIARLPAGDPLIDAMAFSRGRFMVEAGTAAPLYLPSWPEISRVAEDCR</sequence>
<dbReference type="EMBL" id="JBBHJY010000006">
    <property type="protein sequence ID" value="MEJ6010866.1"/>
    <property type="molecule type" value="Genomic_DNA"/>
</dbReference>
<keyword evidence="4" id="KW-1185">Reference proteome</keyword>
<evidence type="ECO:0000313" key="4">
    <source>
        <dbReference type="Proteomes" id="UP001379235"/>
    </source>
</evidence>
<dbReference type="RefSeq" id="WP_339967697.1">
    <property type="nucleotide sequence ID" value="NZ_JBBHJY010000006.1"/>
</dbReference>
<comment type="caution">
    <text evidence="3">The sequence shown here is derived from an EMBL/GenBank/DDBJ whole genome shotgun (WGS) entry which is preliminary data.</text>
</comment>
<feature type="region of interest" description="Disordered" evidence="1">
    <location>
        <begin position="23"/>
        <end position="64"/>
    </location>
</feature>